<keyword evidence="2" id="KW-1185">Reference proteome</keyword>
<sequence length="85" mass="9225">MLNGDVECLATNLSSNCALMIIEGMSGAAEGSVPILLSILHNTGPQQGVMVWGAISFNRWTSLRTVIRGTLIAQRYIDEILKHIL</sequence>
<comment type="caution">
    <text evidence="1">The sequence shown here is derived from an EMBL/GenBank/DDBJ whole genome shotgun (WGS) entry which is preliminary data.</text>
</comment>
<dbReference type="Proteomes" id="UP000887159">
    <property type="component" value="Unassembled WGS sequence"/>
</dbReference>
<organism evidence="1 2">
    <name type="scientific">Trichonephila clavipes</name>
    <name type="common">Golden silk orbweaver</name>
    <name type="synonym">Nephila clavipes</name>
    <dbReference type="NCBI Taxonomy" id="2585209"/>
    <lineage>
        <taxon>Eukaryota</taxon>
        <taxon>Metazoa</taxon>
        <taxon>Ecdysozoa</taxon>
        <taxon>Arthropoda</taxon>
        <taxon>Chelicerata</taxon>
        <taxon>Arachnida</taxon>
        <taxon>Araneae</taxon>
        <taxon>Araneomorphae</taxon>
        <taxon>Entelegynae</taxon>
        <taxon>Araneoidea</taxon>
        <taxon>Nephilidae</taxon>
        <taxon>Trichonephila</taxon>
    </lineage>
</organism>
<accession>A0A8X6VKT2</accession>
<evidence type="ECO:0000313" key="1">
    <source>
        <dbReference type="EMBL" id="GFY16579.1"/>
    </source>
</evidence>
<protein>
    <submittedName>
        <fullName evidence="1">Uncharacterized protein</fullName>
    </submittedName>
</protein>
<reference evidence="1" key="1">
    <citation type="submission" date="2020-08" db="EMBL/GenBank/DDBJ databases">
        <title>Multicomponent nature underlies the extraordinary mechanical properties of spider dragline silk.</title>
        <authorList>
            <person name="Kono N."/>
            <person name="Nakamura H."/>
            <person name="Mori M."/>
            <person name="Yoshida Y."/>
            <person name="Ohtoshi R."/>
            <person name="Malay A.D."/>
            <person name="Moran D.A.P."/>
            <person name="Tomita M."/>
            <person name="Numata K."/>
            <person name="Arakawa K."/>
        </authorList>
    </citation>
    <scope>NUCLEOTIDE SEQUENCE</scope>
</reference>
<gene>
    <name evidence="1" type="ORF">TNCV_736061</name>
</gene>
<name>A0A8X6VKT2_TRICX</name>
<dbReference type="EMBL" id="BMAU01021339">
    <property type="protein sequence ID" value="GFY16579.1"/>
    <property type="molecule type" value="Genomic_DNA"/>
</dbReference>
<proteinExistence type="predicted"/>
<evidence type="ECO:0000313" key="2">
    <source>
        <dbReference type="Proteomes" id="UP000887159"/>
    </source>
</evidence>
<dbReference type="AlphaFoldDB" id="A0A8X6VKT2"/>